<gene>
    <name evidence="9" type="ORF">CHT91_04205</name>
</gene>
<dbReference type="EMBL" id="NOWI01000003">
    <property type="protein sequence ID" value="RFT46009.1"/>
    <property type="molecule type" value="Genomic_DNA"/>
</dbReference>
<evidence type="ECO:0000256" key="3">
    <source>
        <dbReference type="ARBA" id="ARBA00022448"/>
    </source>
</evidence>
<evidence type="ECO:0000256" key="2">
    <source>
        <dbReference type="ARBA" id="ARBA00007935"/>
    </source>
</evidence>
<evidence type="ECO:0000256" key="1">
    <source>
        <dbReference type="ARBA" id="ARBA00004651"/>
    </source>
</evidence>
<dbReference type="FunFam" id="1.10.3470.10:FF:000001">
    <property type="entry name" value="Vitamin B12 ABC transporter permease BtuC"/>
    <property type="match status" value="1"/>
</dbReference>
<feature type="transmembrane region" description="Helical" evidence="8">
    <location>
        <begin position="116"/>
        <end position="135"/>
    </location>
</feature>
<keyword evidence="6 8" id="KW-1133">Transmembrane helix</keyword>
<dbReference type="InterPro" id="IPR037294">
    <property type="entry name" value="ABC_BtuC-like"/>
</dbReference>
<comment type="similarity">
    <text evidence="2">Belongs to the binding-protein-dependent transport system permease family. FecCD subfamily.</text>
</comment>
<keyword evidence="5 8" id="KW-0812">Transmembrane</keyword>
<feature type="transmembrane region" description="Helical" evidence="8">
    <location>
        <begin position="89"/>
        <end position="110"/>
    </location>
</feature>
<organism evidence="9 10">
    <name type="scientific">Cutibacterium avidum</name>
    <dbReference type="NCBI Taxonomy" id="33010"/>
    <lineage>
        <taxon>Bacteria</taxon>
        <taxon>Bacillati</taxon>
        <taxon>Actinomycetota</taxon>
        <taxon>Actinomycetes</taxon>
        <taxon>Propionibacteriales</taxon>
        <taxon>Propionibacteriaceae</taxon>
        <taxon>Cutibacterium</taxon>
    </lineage>
</organism>
<dbReference type="PROSITE" id="PS51257">
    <property type="entry name" value="PROKAR_LIPOPROTEIN"/>
    <property type="match status" value="1"/>
</dbReference>
<dbReference type="GO" id="GO:0005886">
    <property type="term" value="C:plasma membrane"/>
    <property type="evidence" value="ECO:0007669"/>
    <property type="project" value="UniProtKB-SubCell"/>
</dbReference>
<evidence type="ECO:0000256" key="6">
    <source>
        <dbReference type="ARBA" id="ARBA00022989"/>
    </source>
</evidence>
<evidence type="ECO:0000256" key="7">
    <source>
        <dbReference type="ARBA" id="ARBA00023136"/>
    </source>
</evidence>
<evidence type="ECO:0000313" key="10">
    <source>
        <dbReference type="Proteomes" id="UP000259211"/>
    </source>
</evidence>
<dbReference type="Pfam" id="PF01032">
    <property type="entry name" value="FecCD"/>
    <property type="match status" value="1"/>
</dbReference>
<reference evidence="9 10" key="1">
    <citation type="submission" date="2017-07" db="EMBL/GenBank/DDBJ databases">
        <authorList>
            <person name="Sun Z.S."/>
            <person name="Albrecht U."/>
            <person name="Echele G."/>
            <person name="Lee C.C."/>
        </authorList>
    </citation>
    <scope>NUCLEOTIDE SEQUENCE [LARGE SCALE GENOMIC DNA]</scope>
    <source>
        <strain evidence="9 10">P16-029</strain>
    </source>
</reference>
<dbReference type="Gene3D" id="1.10.3470.10">
    <property type="entry name" value="ABC transporter involved in vitamin B12 uptake, BtuC"/>
    <property type="match status" value="1"/>
</dbReference>
<feature type="transmembrane region" description="Helical" evidence="8">
    <location>
        <begin position="189"/>
        <end position="210"/>
    </location>
</feature>
<evidence type="ECO:0000313" key="9">
    <source>
        <dbReference type="EMBL" id="RFT46009.1"/>
    </source>
</evidence>
<evidence type="ECO:0000256" key="4">
    <source>
        <dbReference type="ARBA" id="ARBA00022475"/>
    </source>
</evidence>
<name>A0A3E2DKW0_9ACTN</name>
<keyword evidence="3" id="KW-0813">Transport</keyword>
<dbReference type="GO" id="GO:0022857">
    <property type="term" value="F:transmembrane transporter activity"/>
    <property type="evidence" value="ECO:0007669"/>
    <property type="project" value="InterPro"/>
</dbReference>
<evidence type="ECO:0000256" key="5">
    <source>
        <dbReference type="ARBA" id="ARBA00022692"/>
    </source>
</evidence>
<dbReference type="PANTHER" id="PTHR30472">
    <property type="entry name" value="FERRIC ENTEROBACTIN TRANSPORT SYSTEM PERMEASE PROTEIN"/>
    <property type="match status" value="1"/>
</dbReference>
<keyword evidence="4" id="KW-1003">Cell membrane</keyword>
<feature type="transmembrane region" description="Helical" evidence="8">
    <location>
        <begin position="305"/>
        <end position="323"/>
    </location>
</feature>
<protein>
    <submittedName>
        <fullName evidence="9">Iron ABC transporter permease</fullName>
    </submittedName>
</protein>
<keyword evidence="7 8" id="KW-0472">Membrane</keyword>
<comment type="subcellular location">
    <subcellularLocation>
        <location evidence="1">Cell membrane</location>
        <topology evidence="1">Multi-pass membrane protein</topology>
    </subcellularLocation>
</comment>
<sequence length="331" mass="33756">MTPRRGWTLLVVTVLLACLCAASVMVGSRSIPLHDLWTTLRQPSADPFVAEVIRSRVPRTVLGLVSGAALALSGALMQALTRNPLADPGILGINSGAALAVLVGIAHLGLTAPIQYVWLAVAGATAAAALVWLIGAGSRSRPTPVRLALAGAIVTAVLTGFIQMVLLPHPNLLQSFRTWQAGSLSGPNLGQIATVSPLLLVGVVLAAISAPGLNTLALGEDLAAGLGTRVTVVRVTSSVAAVLLAAGTTALTGPIGFVGLIAPHAVRAVVGPDNRRVLAWCAICGPVLVLASDVLGRVITRPADVAVGIVTAIIGAPVFIALIRCREVRQR</sequence>
<feature type="transmembrane region" description="Helical" evidence="8">
    <location>
        <begin position="147"/>
        <end position="169"/>
    </location>
</feature>
<comment type="caution">
    <text evidence="9">The sequence shown here is derived from an EMBL/GenBank/DDBJ whole genome shotgun (WGS) entry which is preliminary data.</text>
</comment>
<feature type="transmembrane region" description="Helical" evidence="8">
    <location>
        <begin position="277"/>
        <end position="299"/>
    </location>
</feature>
<dbReference type="Proteomes" id="UP000259211">
    <property type="component" value="Unassembled WGS sequence"/>
</dbReference>
<evidence type="ECO:0000256" key="8">
    <source>
        <dbReference type="SAM" id="Phobius"/>
    </source>
</evidence>
<dbReference type="GO" id="GO:0033214">
    <property type="term" value="P:siderophore-iron import into cell"/>
    <property type="evidence" value="ECO:0007669"/>
    <property type="project" value="TreeGrafter"/>
</dbReference>
<proteinExistence type="inferred from homology"/>
<dbReference type="AlphaFoldDB" id="A0A3E2DKW0"/>
<feature type="transmembrane region" description="Helical" evidence="8">
    <location>
        <begin position="57"/>
        <end position="77"/>
    </location>
</feature>
<dbReference type="PANTHER" id="PTHR30472:SF1">
    <property type="entry name" value="FE(3+) DICITRATE TRANSPORT SYSTEM PERMEASE PROTEIN FECC-RELATED"/>
    <property type="match status" value="1"/>
</dbReference>
<accession>A0A3E2DKW0</accession>
<dbReference type="RefSeq" id="WP_065674274.1">
    <property type="nucleotide sequence ID" value="NZ_JAQDJS010000005.1"/>
</dbReference>
<dbReference type="SUPFAM" id="SSF81345">
    <property type="entry name" value="ABC transporter involved in vitamin B12 uptake, BtuC"/>
    <property type="match status" value="1"/>
</dbReference>
<dbReference type="InterPro" id="IPR000522">
    <property type="entry name" value="ABC_transptr_permease_BtuC"/>
</dbReference>
<dbReference type="CDD" id="cd06550">
    <property type="entry name" value="TM_ABC_iron-siderophores_like"/>
    <property type="match status" value="1"/>
</dbReference>